<evidence type="ECO:0000313" key="10">
    <source>
        <dbReference type="EMBL" id="APF20742.1"/>
    </source>
</evidence>
<feature type="transmembrane region" description="Helical" evidence="5">
    <location>
        <begin position="285"/>
        <end position="302"/>
    </location>
</feature>
<dbReference type="SUPFAM" id="SSF141322">
    <property type="entry name" value="NfeD domain-like"/>
    <property type="match status" value="1"/>
</dbReference>
<evidence type="ECO:0000313" key="12">
    <source>
        <dbReference type="Proteomes" id="UP000004671"/>
    </source>
</evidence>
<evidence type="ECO:0000256" key="1">
    <source>
        <dbReference type="ARBA" id="ARBA00004141"/>
    </source>
</evidence>
<evidence type="ECO:0000256" key="6">
    <source>
        <dbReference type="SAM" id="SignalP"/>
    </source>
</evidence>
<dbReference type="RefSeq" id="WP_006927792.1">
    <property type="nucleotide sequence ID" value="NZ_CM001402.1"/>
</dbReference>
<dbReference type="Pfam" id="PF24961">
    <property type="entry name" value="NfeD_membrane"/>
    <property type="match status" value="1"/>
</dbReference>
<dbReference type="InterPro" id="IPR052165">
    <property type="entry name" value="Membrane_assoc_protease"/>
</dbReference>
<dbReference type="Proteomes" id="UP000183868">
    <property type="component" value="Chromosome"/>
</dbReference>
<evidence type="ECO:0000313" key="13">
    <source>
        <dbReference type="Proteomes" id="UP000183868"/>
    </source>
</evidence>
<dbReference type="AlphaFoldDB" id="H1XWH9"/>
<keyword evidence="4 5" id="KW-0472">Membrane</keyword>
<dbReference type="EMBL" id="CM001402">
    <property type="protein sequence ID" value="EHO40761.1"/>
    <property type="molecule type" value="Genomic_DNA"/>
</dbReference>
<evidence type="ECO:0000259" key="8">
    <source>
        <dbReference type="Pfam" id="PF24961"/>
    </source>
</evidence>
<feature type="transmembrane region" description="Helical" evidence="5">
    <location>
        <begin position="235"/>
        <end position="255"/>
    </location>
</feature>
<keyword evidence="6" id="KW-0732">Signal</keyword>
<dbReference type="FunFam" id="2.40.50.140:FF:000336">
    <property type="entry name" value="Membrane-bound serine protease"/>
    <property type="match status" value="1"/>
</dbReference>
<comment type="subcellular location">
    <subcellularLocation>
        <location evidence="1">Membrane</location>
        <topology evidence="1">Multi-pass membrane protein</topology>
    </subcellularLocation>
</comment>
<feature type="chain" id="PRO_5010834663" evidence="6">
    <location>
        <begin position="19"/>
        <end position="431"/>
    </location>
</feature>
<dbReference type="PANTHER" id="PTHR33507">
    <property type="entry name" value="INNER MEMBRANE PROTEIN YBBJ"/>
    <property type="match status" value="1"/>
</dbReference>
<dbReference type="GO" id="GO:0016020">
    <property type="term" value="C:membrane"/>
    <property type="evidence" value="ECO:0007669"/>
    <property type="project" value="UniProtKB-SubCell"/>
</dbReference>
<dbReference type="Pfam" id="PF25145">
    <property type="entry name" value="NfeD1b_N"/>
    <property type="match status" value="1"/>
</dbReference>
<dbReference type="PaxDb" id="880073-Calab_1133"/>
<dbReference type="InterPro" id="IPR056739">
    <property type="entry name" value="NfeD_membrane"/>
</dbReference>
<evidence type="ECO:0000256" key="4">
    <source>
        <dbReference type="ARBA" id="ARBA00023136"/>
    </source>
</evidence>
<evidence type="ECO:0000256" key="2">
    <source>
        <dbReference type="ARBA" id="ARBA00022692"/>
    </source>
</evidence>
<dbReference type="CDD" id="cd07020">
    <property type="entry name" value="Clp_protease_NfeD_1"/>
    <property type="match status" value="1"/>
</dbReference>
<dbReference type="Gene3D" id="2.40.50.140">
    <property type="entry name" value="Nucleic acid-binding proteins"/>
    <property type="match status" value="1"/>
</dbReference>
<organism evidence="11 12">
    <name type="scientific">Caldithrix abyssi DSM 13497</name>
    <dbReference type="NCBI Taxonomy" id="880073"/>
    <lineage>
        <taxon>Bacteria</taxon>
        <taxon>Pseudomonadati</taxon>
        <taxon>Calditrichota</taxon>
        <taxon>Calditrichia</taxon>
        <taxon>Calditrichales</taxon>
        <taxon>Calditrichaceae</taxon>
        <taxon>Caldithrix</taxon>
    </lineage>
</organism>
<keyword evidence="2 5" id="KW-0812">Transmembrane</keyword>
<feature type="domain" description="NfeD-like C-terminal" evidence="7">
    <location>
        <begin position="374"/>
        <end position="425"/>
    </location>
</feature>
<dbReference type="InParanoid" id="H1XWH9"/>
<evidence type="ECO:0000313" key="11">
    <source>
        <dbReference type="EMBL" id="EHO40761.1"/>
    </source>
</evidence>
<dbReference type="InterPro" id="IPR012340">
    <property type="entry name" value="NA-bd_OB-fold"/>
</dbReference>
<dbReference type="InterPro" id="IPR029045">
    <property type="entry name" value="ClpP/crotonase-like_dom_sf"/>
</dbReference>
<reference evidence="11 12" key="1">
    <citation type="submission" date="2011-09" db="EMBL/GenBank/DDBJ databases">
        <title>The permanent draft genome of Caldithrix abyssi DSM 13497.</title>
        <authorList>
            <consortium name="US DOE Joint Genome Institute (JGI-PGF)"/>
            <person name="Lucas S."/>
            <person name="Han J."/>
            <person name="Lapidus A."/>
            <person name="Bruce D."/>
            <person name="Goodwin L."/>
            <person name="Pitluck S."/>
            <person name="Peters L."/>
            <person name="Kyrpides N."/>
            <person name="Mavromatis K."/>
            <person name="Ivanova N."/>
            <person name="Mikhailova N."/>
            <person name="Chertkov O."/>
            <person name="Detter J.C."/>
            <person name="Tapia R."/>
            <person name="Han C."/>
            <person name="Land M."/>
            <person name="Hauser L."/>
            <person name="Markowitz V."/>
            <person name="Cheng J.-F."/>
            <person name="Hugenholtz P."/>
            <person name="Woyke T."/>
            <person name="Wu D."/>
            <person name="Spring S."/>
            <person name="Brambilla E."/>
            <person name="Klenk H.-P."/>
            <person name="Eisen J.A."/>
        </authorList>
    </citation>
    <scope>NUCLEOTIDE SEQUENCE [LARGE SCALE GENOMIC DNA]</scope>
    <source>
        <strain evidence="11 12">DSM 13497</strain>
    </source>
</reference>
<keyword evidence="3 5" id="KW-1133">Transmembrane helix</keyword>
<feature type="transmembrane region" description="Helical" evidence="5">
    <location>
        <begin position="340"/>
        <end position="361"/>
    </location>
</feature>
<dbReference type="eggNOG" id="COG1030">
    <property type="taxonomic scope" value="Bacteria"/>
</dbReference>
<dbReference type="KEGG" id="caby:Cabys_3997"/>
<feature type="transmembrane region" description="Helical" evidence="5">
    <location>
        <begin position="262"/>
        <end position="279"/>
    </location>
</feature>
<dbReference type="InterPro" id="IPR056738">
    <property type="entry name" value="NfeD1b_N"/>
</dbReference>
<keyword evidence="12" id="KW-1185">Reference proteome</keyword>
<gene>
    <name evidence="10" type="ORF">Cabys_3997</name>
    <name evidence="11" type="ORF">Calab_1133</name>
</gene>
<dbReference type="OrthoDB" id="9806253at2"/>
<protein>
    <submittedName>
        <fullName evidence="10">Nodulation efficiency protein NfeD</fullName>
    </submittedName>
</protein>
<dbReference type="STRING" id="880073.Cabys_3997"/>
<evidence type="ECO:0000256" key="5">
    <source>
        <dbReference type="SAM" id="Phobius"/>
    </source>
</evidence>
<reference evidence="10 13" key="2">
    <citation type="submission" date="2016-11" db="EMBL/GenBank/DDBJ databases">
        <title>Genomic analysis of Caldithrix abyssi and proposal of a novel bacterial phylum Caldithrichaeota.</title>
        <authorList>
            <person name="Kublanov I."/>
            <person name="Sigalova O."/>
            <person name="Gavrilov S."/>
            <person name="Lebedinsky A."/>
            <person name="Ivanova N."/>
            <person name="Daum C."/>
            <person name="Reddy T."/>
            <person name="Klenk H.P."/>
            <person name="Goker M."/>
            <person name="Reva O."/>
            <person name="Miroshnichenko M."/>
            <person name="Kyprides N."/>
            <person name="Woyke T."/>
            <person name="Gelfand M."/>
        </authorList>
    </citation>
    <scope>NUCLEOTIDE SEQUENCE [LARGE SCALE GENOMIC DNA]</scope>
    <source>
        <strain evidence="10 13">LF13</strain>
    </source>
</reference>
<accession>H1XWH9</accession>
<feature type="transmembrane region" description="Helical" evidence="5">
    <location>
        <begin position="309"/>
        <end position="328"/>
    </location>
</feature>
<dbReference type="FunFam" id="3.90.226.10:FF:000089">
    <property type="entry name" value="Membrane-bound serine protease"/>
    <property type="match status" value="1"/>
</dbReference>
<dbReference type="PANTHER" id="PTHR33507:SF4">
    <property type="entry name" value="NODULATION COMPETITIVENESS PROTEIN NFED"/>
    <property type="match status" value="1"/>
</dbReference>
<dbReference type="Proteomes" id="UP000004671">
    <property type="component" value="Chromosome"/>
</dbReference>
<dbReference type="InterPro" id="IPR002810">
    <property type="entry name" value="NfeD-like_C"/>
</dbReference>
<feature type="domain" description="NfeD integral membrane" evidence="8">
    <location>
        <begin position="240"/>
        <end position="356"/>
    </location>
</feature>
<name>H1XWH9_CALAY</name>
<dbReference type="Gene3D" id="3.90.226.10">
    <property type="entry name" value="2-enoyl-CoA Hydratase, Chain A, domain 1"/>
    <property type="match status" value="1"/>
</dbReference>
<dbReference type="HOGENOM" id="CLU_024619_1_0_0"/>
<dbReference type="SUPFAM" id="SSF52096">
    <property type="entry name" value="ClpP/crotonase"/>
    <property type="match status" value="1"/>
</dbReference>
<feature type="domain" description="NfeD1b N-terminal" evidence="9">
    <location>
        <begin position="21"/>
        <end position="187"/>
    </location>
</feature>
<sequence length="431" mass="46669" precursor="true">MKKFFLIAILILTVNASAEVVHRIIIEGVINPVATEYITKSIEQAEETNVEALIIQLDTPGGLMESMHKIVKAIQASEVPVIVYVAPSGSRAGSAGVFITYAAHIASMAPSTNIGSAHPVFGGSPTGAQPDTATTSTLMEKVVNDAVAKIRSLAEKRGRNADWAEKAITESANITEKEALKLKVIDFIAPSVDSLLSLIDGRQVELDVGVVKTLRTANAQVITFEMNWRQRLLDIISNPNVAYILLMLGIYGILFELYSPGAILPGVVGGICLILGLYALQTLPVNYAGFLLIIFAVILFLLEIKIPSYGLLTIGGIISLIMGSVMLFESPLPFLRVSWQVITFVVTLSVLFFVFAIGMAIRTHRKKPTTGDAGLIGEIGEVYKPLNPEGTIKVHGEYWKAVSDEPCKKGQKVEVVEFNRNTLVLKVKPVK</sequence>
<feature type="signal peptide" evidence="6">
    <location>
        <begin position="1"/>
        <end position="18"/>
    </location>
</feature>
<evidence type="ECO:0000259" key="7">
    <source>
        <dbReference type="Pfam" id="PF01957"/>
    </source>
</evidence>
<evidence type="ECO:0000259" key="9">
    <source>
        <dbReference type="Pfam" id="PF25145"/>
    </source>
</evidence>
<dbReference type="Pfam" id="PF01957">
    <property type="entry name" value="NfeD"/>
    <property type="match status" value="1"/>
</dbReference>
<proteinExistence type="predicted"/>
<evidence type="ECO:0000256" key="3">
    <source>
        <dbReference type="ARBA" id="ARBA00022989"/>
    </source>
</evidence>
<dbReference type="EMBL" id="CP018099">
    <property type="protein sequence ID" value="APF20742.1"/>
    <property type="molecule type" value="Genomic_DNA"/>
</dbReference>